<feature type="region of interest" description="Disordered" evidence="3">
    <location>
        <begin position="911"/>
        <end position="941"/>
    </location>
</feature>
<evidence type="ECO:0000259" key="4">
    <source>
        <dbReference type="PROSITE" id="PS50043"/>
    </source>
</evidence>
<feature type="region of interest" description="Disordered" evidence="3">
    <location>
        <begin position="863"/>
        <end position="885"/>
    </location>
</feature>
<dbReference type="Proteomes" id="UP001595993">
    <property type="component" value="Unassembled WGS sequence"/>
</dbReference>
<dbReference type="Pfam" id="PF13191">
    <property type="entry name" value="AAA_16"/>
    <property type="match status" value="1"/>
</dbReference>
<dbReference type="InterPro" id="IPR041664">
    <property type="entry name" value="AAA_16"/>
</dbReference>
<dbReference type="Gene3D" id="1.10.10.10">
    <property type="entry name" value="Winged helix-like DNA-binding domain superfamily/Winged helix DNA-binding domain"/>
    <property type="match status" value="1"/>
</dbReference>
<dbReference type="EMBL" id="JBHSFE010000021">
    <property type="protein sequence ID" value="MFC4611116.1"/>
    <property type="molecule type" value="Genomic_DNA"/>
</dbReference>
<dbReference type="PROSITE" id="PS50043">
    <property type="entry name" value="HTH_LUXR_2"/>
    <property type="match status" value="1"/>
</dbReference>
<dbReference type="Gene3D" id="3.40.50.300">
    <property type="entry name" value="P-loop containing nucleotide triphosphate hydrolases"/>
    <property type="match status" value="1"/>
</dbReference>
<dbReference type="InterPro" id="IPR000792">
    <property type="entry name" value="Tscrpt_reg_LuxR_C"/>
</dbReference>
<dbReference type="GO" id="GO:0005524">
    <property type="term" value="F:ATP binding"/>
    <property type="evidence" value="ECO:0007669"/>
    <property type="project" value="UniProtKB-KW"/>
</dbReference>
<proteinExistence type="predicted"/>
<dbReference type="Pfam" id="PF00196">
    <property type="entry name" value="GerE"/>
    <property type="match status" value="1"/>
</dbReference>
<keyword evidence="6" id="KW-1185">Reference proteome</keyword>
<dbReference type="SMART" id="SM00421">
    <property type="entry name" value="HTH_LUXR"/>
    <property type="match status" value="1"/>
</dbReference>
<evidence type="ECO:0000313" key="5">
    <source>
        <dbReference type="EMBL" id="MFC4611116.1"/>
    </source>
</evidence>
<organism evidence="5 6">
    <name type="scientific">Streptomyces maoxianensis</name>
    <dbReference type="NCBI Taxonomy" id="1459942"/>
    <lineage>
        <taxon>Bacteria</taxon>
        <taxon>Bacillati</taxon>
        <taxon>Actinomycetota</taxon>
        <taxon>Actinomycetes</taxon>
        <taxon>Kitasatosporales</taxon>
        <taxon>Streptomycetaceae</taxon>
        <taxon>Streptomyces</taxon>
    </lineage>
</organism>
<accession>A0ABV9GDL5</accession>
<dbReference type="PANTHER" id="PTHR16305">
    <property type="entry name" value="TESTICULAR SOLUBLE ADENYLYL CYCLASE"/>
    <property type="match status" value="1"/>
</dbReference>
<comment type="caution">
    <text evidence="5">The sequence shown here is derived from an EMBL/GenBank/DDBJ whole genome shotgun (WGS) entry which is preliminary data.</text>
</comment>
<feature type="domain" description="HTH luxR-type" evidence="4">
    <location>
        <begin position="875"/>
        <end position="941"/>
    </location>
</feature>
<dbReference type="SUPFAM" id="SSF52540">
    <property type="entry name" value="P-loop containing nucleoside triphosphate hydrolases"/>
    <property type="match status" value="1"/>
</dbReference>
<evidence type="ECO:0000313" key="6">
    <source>
        <dbReference type="Proteomes" id="UP001595993"/>
    </source>
</evidence>
<dbReference type="PANTHER" id="PTHR16305:SF35">
    <property type="entry name" value="TRANSCRIPTIONAL ACTIVATOR DOMAIN"/>
    <property type="match status" value="1"/>
</dbReference>
<dbReference type="CDD" id="cd06170">
    <property type="entry name" value="LuxR_C_like"/>
    <property type="match status" value="1"/>
</dbReference>
<dbReference type="PROSITE" id="PS00622">
    <property type="entry name" value="HTH_LUXR_1"/>
    <property type="match status" value="1"/>
</dbReference>
<dbReference type="InterPro" id="IPR016032">
    <property type="entry name" value="Sig_transdc_resp-reg_C-effctor"/>
</dbReference>
<feature type="compositionally biased region" description="Low complexity" evidence="3">
    <location>
        <begin position="74"/>
        <end position="86"/>
    </location>
</feature>
<evidence type="ECO:0000256" key="1">
    <source>
        <dbReference type="ARBA" id="ARBA00022741"/>
    </source>
</evidence>
<feature type="compositionally biased region" description="Polar residues" evidence="3">
    <location>
        <begin position="926"/>
        <end position="941"/>
    </location>
</feature>
<gene>
    <name evidence="5" type="ORF">ACFO9E_25470</name>
</gene>
<dbReference type="SUPFAM" id="SSF46894">
    <property type="entry name" value="C-terminal effector domain of the bipartite response regulators"/>
    <property type="match status" value="1"/>
</dbReference>
<dbReference type="InterPro" id="IPR027417">
    <property type="entry name" value="P-loop_NTPase"/>
</dbReference>
<protein>
    <submittedName>
        <fullName evidence="5">ATP-binding protein</fullName>
    </submittedName>
</protein>
<dbReference type="PRINTS" id="PR00038">
    <property type="entry name" value="HTHLUXR"/>
</dbReference>
<evidence type="ECO:0000256" key="3">
    <source>
        <dbReference type="SAM" id="MobiDB-lite"/>
    </source>
</evidence>
<evidence type="ECO:0000256" key="2">
    <source>
        <dbReference type="ARBA" id="ARBA00022840"/>
    </source>
</evidence>
<feature type="region of interest" description="Disordered" evidence="3">
    <location>
        <begin position="73"/>
        <end position="96"/>
    </location>
</feature>
<dbReference type="RefSeq" id="WP_381199834.1">
    <property type="nucleotide sequence ID" value="NZ_JBHSFE010000021.1"/>
</dbReference>
<name>A0ABV9GDL5_9ACTN</name>
<reference evidence="6" key="1">
    <citation type="journal article" date="2019" name="Int. J. Syst. Evol. Microbiol.">
        <title>The Global Catalogue of Microorganisms (GCM) 10K type strain sequencing project: providing services to taxonomists for standard genome sequencing and annotation.</title>
        <authorList>
            <consortium name="The Broad Institute Genomics Platform"/>
            <consortium name="The Broad Institute Genome Sequencing Center for Infectious Disease"/>
            <person name="Wu L."/>
            <person name="Ma J."/>
        </authorList>
    </citation>
    <scope>NUCLEOTIDE SEQUENCE [LARGE SCALE GENOMIC DNA]</scope>
    <source>
        <strain evidence="6">CGMCC 4.7139</strain>
    </source>
</reference>
<dbReference type="InterPro" id="IPR036388">
    <property type="entry name" value="WH-like_DNA-bd_sf"/>
</dbReference>
<keyword evidence="2 5" id="KW-0067">ATP-binding</keyword>
<sequence length="941" mass="100803">MSTLSDEAWERWLTQTLAHPTRQPALLLIEGPAGTGKSRLVDRLLEAAETGPRSRVVLAFTASGVALAHHTVRSASSDAGSGQAAGRTRHEPLPLPPRLYPDAAALAEDLVPLLESEGPVLLIAEDVHRADGGGQELLRRVLERPPAGLAAVLAYRPEELAEPGLVLGRAVTYPARLSLLRIRLMPLDAEQVRLMVEERLGAERCLPELVARIHERSAGVPQVVVDLVRQLQDVCGPKERYTAKDVDATGTPVRLAELVLGRVAALREEHRAVVRAAAVLEEPSTAEDLYAVGALPAGTGRQALVAALHKAVLQETGNDVYGFPSPLAGAAVYEELPGPLRQEMHRRAADVLSQRQPVPWARLAEHRHRGGRLRGWLRAVERAAWQCADAGEHQTAIDLLEHALSHHAVPREMRARLAPLLAHSAVLGLHTDQTVQVLRQILDEQSLPAAVRGQIRLDLGLVLYNQAGMGLQGWVELEQAVDELAERPALAARAMSALAMPVMSTVPLERNLYWLEKVRKMAAHSDDAEVRTAVAANTIAVLLETGDPTAWDVLERLRGATESDQAERLPHVARGLVNGADAALWLGHPQRVGDLLEEGLDLAARSGASYVEQDGRGTGLLLDWVTGRWTGLSGRARAFIAETGVMPGPAADARIVLGMLALAQGEWQQMAAWLSGDGHPLPVGSPLPHVAAAAGALVRTALARGDVDTAAAEAATAWDRLRDKGVWVWASELAPWAVEATALAGRRNAAEDMIAEFEAGLKGNVGPSAAAALHWCRGVLSQAAGEQALAVPHFRRAAAVYGEMPRPYAVILTTEAAAQCTLESGADAGASAAAVEDLASCVQQLTDVGAGWDAARVRATLRAHQPAAEQRRRGRPSYGDQLSPREQEVNDLANAGLTNREIAATLHLSPRTVEQHVSRARRKLESQSGQQLSRTRTSRPG</sequence>
<keyword evidence="1" id="KW-0547">Nucleotide-binding</keyword>